<feature type="compositionally biased region" description="Basic and acidic residues" evidence="1">
    <location>
        <begin position="8"/>
        <end position="27"/>
    </location>
</feature>
<evidence type="ECO:0000313" key="2">
    <source>
        <dbReference type="EMBL" id="KAF6027184.1"/>
    </source>
</evidence>
<gene>
    <name evidence="2" type="ORF">EB796_014505</name>
</gene>
<dbReference type="Proteomes" id="UP000593567">
    <property type="component" value="Unassembled WGS sequence"/>
</dbReference>
<accession>A0A7J7JNL1</accession>
<dbReference type="EMBL" id="VXIV02002126">
    <property type="protein sequence ID" value="KAF6027184.1"/>
    <property type="molecule type" value="Genomic_DNA"/>
</dbReference>
<dbReference type="AlphaFoldDB" id="A0A7J7JNL1"/>
<proteinExistence type="predicted"/>
<comment type="caution">
    <text evidence="2">The sequence shown here is derived from an EMBL/GenBank/DDBJ whole genome shotgun (WGS) entry which is preliminary data.</text>
</comment>
<evidence type="ECO:0000313" key="3">
    <source>
        <dbReference type="Proteomes" id="UP000593567"/>
    </source>
</evidence>
<reference evidence="2" key="1">
    <citation type="submission" date="2020-06" db="EMBL/GenBank/DDBJ databases">
        <title>Draft genome of Bugula neritina, a colonial animal packing powerful symbionts and potential medicines.</title>
        <authorList>
            <person name="Rayko M."/>
        </authorList>
    </citation>
    <scope>NUCLEOTIDE SEQUENCE [LARGE SCALE GENOMIC DNA]</scope>
    <source>
        <strain evidence="2">Kwan_BN1</strain>
    </source>
</reference>
<keyword evidence="3" id="KW-1185">Reference proteome</keyword>
<protein>
    <submittedName>
        <fullName evidence="2">Uncharacterized protein</fullName>
    </submittedName>
</protein>
<sequence>MDEFSTLTREEKKEYITKADEANKDDMELSPTSKQNVENSEKRIKLDPVTADDKLASEPTVATKKQTLVASENFKSKLAAFANDKQ</sequence>
<organism evidence="2 3">
    <name type="scientific">Bugula neritina</name>
    <name type="common">Brown bryozoan</name>
    <name type="synonym">Sertularia neritina</name>
    <dbReference type="NCBI Taxonomy" id="10212"/>
    <lineage>
        <taxon>Eukaryota</taxon>
        <taxon>Metazoa</taxon>
        <taxon>Spiralia</taxon>
        <taxon>Lophotrochozoa</taxon>
        <taxon>Bryozoa</taxon>
        <taxon>Gymnolaemata</taxon>
        <taxon>Cheilostomatida</taxon>
        <taxon>Flustrina</taxon>
        <taxon>Buguloidea</taxon>
        <taxon>Bugulidae</taxon>
        <taxon>Bugula</taxon>
    </lineage>
</organism>
<evidence type="ECO:0000256" key="1">
    <source>
        <dbReference type="SAM" id="MobiDB-lite"/>
    </source>
</evidence>
<feature type="region of interest" description="Disordered" evidence="1">
    <location>
        <begin position="1"/>
        <end position="40"/>
    </location>
</feature>
<name>A0A7J7JNL1_BUGNE</name>